<dbReference type="SMART" id="SM00595">
    <property type="entry name" value="MADF"/>
    <property type="match status" value="1"/>
</dbReference>
<evidence type="ECO:0000256" key="1">
    <source>
        <dbReference type="SAM" id="MobiDB-lite"/>
    </source>
</evidence>
<dbReference type="OrthoDB" id="7701713at2759"/>
<evidence type="ECO:0000313" key="3">
    <source>
        <dbReference type="Proteomes" id="UP000504618"/>
    </source>
</evidence>
<keyword evidence="3" id="KW-1185">Reference proteome</keyword>
<proteinExistence type="predicted"/>
<dbReference type="Pfam" id="PF10545">
    <property type="entry name" value="MADF_DNA_bdg"/>
    <property type="match status" value="1"/>
</dbReference>
<dbReference type="InterPro" id="IPR006578">
    <property type="entry name" value="MADF-dom"/>
</dbReference>
<protein>
    <submittedName>
        <fullName evidence="4">Uncharacterized protein LOC112463715</fullName>
    </submittedName>
</protein>
<evidence type="ECO:0000313" key="4">
    <source>
        <dbReference type="RefSeq" id="XP_024885998.1"/>
    </source>
</evidence>
<gene>
    <name evidence="4" type="primary">LOC112463715</name>
</gene>
<dbReference type="InterPro" id="IPR039353">
    <property type="entry name" value="TF_Adf1"/>
</dbReference>
<evidence type="ECO:0000259" key="2">
    <source>
        <dbReference type="PROSITE" id="PS51029"/>
    </source>
</evidence>
<name>A0A6J1QVU0_9HYME</name>
<feature type="region of interest" description="Disordered" evidence="1">
    <location>
        <begin position="211"/>
        <end position="257"/>
    </location>
</feature>
<accession>A0A6J1QVU0</accession>
<dbReference type="PANTHER" id="PTHR12243:SF67">
    <property type="entry name" value="COREPRESSOR OF PANGOLIN, ISOFORM A-RELATED"/>
    <property type="match status" value="1"/>
</dbReference>
<organism evidence="3 4">
    <name type="scientific">Temnothorax curvispinosus</name>
    <dbReference type="NCBI Taxonomy" id="300111"/>
    <lineage>
        <taxon>Eukaryota</taxon>
        <taxon>Metazoa</taxon>
        <taxon>Ecdysozoa</taxon>
        <taxon>Arthropoda</taxon>
        <taxon>Hexapoda</taxon>
        <taxon>Insecta</taxon>
        <taxon>Pterygota</taxon>
        <taxon>Neoptera</taxon>
        <taxon>Endopterygota</taxon>
        <taxon>Hymenoptera</taxon>
        <taxon>Apocrita</taxon>
        <taxon>Aculeata</taxon>
        <taxon>Formicoidea</taxon>
        <taxon>Formicidae</taxon>
        <taxon>Myrmicinae</taxon>
        <taxon>Temnothorax</taxon>
    </lineage>
</organism>
<feature type="domain" description="MADF" evidence="2">
    <location>
        <begin position="109"/>
        <end position="202"/>
    </location>
</feature>
<dbReference type="AlphaFoldDB" id="A0A6J1QVU0"/>
<dbReference type="RefSeq" id="XP_024885998.1">
    <property type="nucleotide sequence ID" value="XM_025030230.1"/>
</dbReference>
<dbReference type="Proteomes" id="UP000504618">
    <property type="component" value="Unplaced"/>
</dbReference>
<dbReference type="GeneID" id="112463715"/>
<reference evidence="4" key="1">
    <citation type="submission" date="2025-08" db="UniProtKB">
        <authorList>
            <consortium name="RefSeq"/>
        </authorList>
    </citation>
    <scope>IDENTIFICATION</scope>
    <source>
        <tissue evidence="4">Whole body</tissue>
    </source>
</reference>
<sequence>MDSQEQIRVVYTCGLCEEICEKIPGHPCLEGYTRLYIDQNHYFYPMLDDGKSIVRRSMMPGNKEAIVMDNQENLSPNIPEPVRLSKKSTGVPIAKTARNKKLTDVEVELLILEVQKRTPLWDISSPLEKRNRETVRRLWNEVSVELNGKLDGAEAQKKFKSLRDTFRKFVQTEQHASGSARPDIKEKWKYYDTMEFLRDSCLLRPTHTNVSQDLQEEADHTTTPNDDDRDDISTTISTSADSHNRRSRRNTVTDEESASAINRIADALSREESNVVLPAPPPSDEVDAMLHAAGLQLRRLPYARRMETLLDIVQMVHTRVMNKETQ</sequence>
<dbReference type="PANTHER" id="PTHR12243">
    <property type="entry name" value="MADF DOMAIN TRANSCRIPTION FACTOR"/>
    <property type="match status" value="1"/>
</dbReference>
<dbReference type="PROSITE" id="PS51029">
    <property type="entry name" value="MADF"/>
    <property type="match status" value="1"/>
</dbReference>